<comment type="similarity">
    <text evidence="1">Belongs to the pseudouridine synthase RluA family.</text>
</comment>
<gene>
    <name evidence="2" type="ORF">SSLN_LOCUS12228</name>
</gene>
<evidence type="ECO:0000313" key="3">
    <source>
        <dbReference type="Proteomes" id="UP000275846"/>
    </source>
</evidence>
<dbReference type="SUPFAM" id="SSF55120">
    <property type="entry name" value="Pseudouridine synthase"/>
    <property type="match status" value="1"/>
</dbReference>
<name>A0A3P7D3B8_SCHSO</name>
<dbReference type="PANTHER" id="PTHR21600:SF87">
    <property type="entry name" value="RNA PSEUDOURIDYLATE SYNTHASE DOMAIN-CONTAINING PROTEIN 1"/>
    <property type="match status" value="1"/>
</dbReference>
<dbReference type="EMBL" id="UYSU01037118">
    <property type="protein sequence ID" value="VDL98613.1"/>
    <property type="molecule type" value="Genomic_DNA"/>
</dbReference>
<dbReference type="GO" id="GO:0003723">
    <property type="term" value="F:RNA binding"/>
    <property type="evidence" value="ECO:0007669"/>
    <property type="project" value="InterPro"/>
</dbReference>
<dbReference type="STRING" id="70667.A0A3P7D3B8"/>
<sequence>MAREIVPFLFALCRPLLRLYVWFAWYTQAAWQFTRRKRDSIPDIRDLTVILNKDGLLVLDKNPELLINSTKPWRNVLSLQTQAFFKFPVYANFNLEHLFHFVNRLDAPTSGLICLAYTAKMANLRPRSAQTRITVLRHGYLNKLPASYVLLEPLTGRRHQLRIHCAVGLGHPIAGDLIYARLHAIDDVYEAANYPLHRMMLHAYRLDLVLLPNRSPFKKRTTLEESCPSELRFDLRSSHNLLSDKRTRWTDKEIFEEL</sequence>
<protein>
    <submittedName>
        <fullName evidence="2">Uncharacterized protein</fullName>
    </submittedName>
</protein>
<dbReference type="InterPro" id="IPR020103">
    <property type="entry name" value="PsdUridine_synth_cat_dom_sf"/>
</dbReference>
<organism evidence="2 3">
    <name type="scientific">Schistocephalus solidus</name>
    <name type="common">Tapeworm</name>
    <dbReference type="NCBI Taxonomy" id="70667"/>
    <lineage>
        <taxon>Eukaryota</taxon>
        <taxon>Metazoa</taxon>
        <taxon>Spiralia</taxon>
        <taxon>Lophotrochozoa</taxon>
        <taxon>Platyhelminthes</taxon>
        <taxon>Cestoda</taxon>
        <taxon>Eucestoda</taxon>
        <taxon>Diphyllobothriidea</taxon>
        <taxon>Diphyllobothriidae</taxon>
        <taxon>Schistocephalus</taxon>
    </lineage>
</organism>
<dbReference type="InterPro" id="IPR050188">
    <property type="entry name" value="RluA_PseudoU_synthase"/>
</dbReference>
<evidence type="ECO:0000256" key="1">
    <source>
        <dbReference type="ARBA" id="ARBA00010876"/>
    </source>
</evidence>
<dbReference type="GO" id="GO:0009982">
    <property type="term" value="F:pseudouridine synthase activity"/>
    <property type="evidence" value="ECO:0007669"/>
    <property type="project" value="InterPro"/>
</dbReference>
<dbReference type="OrthoDB" id="418349at2759"/>
<reference evidence="2 3" key="1">
    <citation type="submission" date="2018-11" db="EMBL/GenBank/DDBJ databases">
        <authorList>
            <consortium name="Pathogen Informatics"/>
        </authorList>
    </citation>
    <scope>NUCLEOTIDE SEQUENCE [LARGE SCALE GENOMIC DNA]</scope>
    <source>
        <strain evidence="2 3">NST_G2</strain>
    </source>
</reference>
<dbReference type="AlphaFoldDB" id="A0A3P7D3B8"/>
<dbReference type="PANTHER" id="PTHR21600">
    <property type="entry name" value="MITOCHONDRIAL RNA PSEUDOURIDINE SYNTHASE"/>
    <property type="match status" value="1"/>
</dbReference>
<dbReference type="GO" id="GO:0000455">
    <property type="term" value="P:enzyme-directed rRNA pseudouridine synthesis"/>
    <property type="evidence" value="ECO:0007669"/>
    <property type="project" value="TreeGrafter"/>
</dbReference>
<evidence type="ECO:0000313" key="2">
    <source>
        <dbReference type="EMBL" id="VDL98613.1"/>
    </source>
</evidence>
<proteinExistence type="inferred from homology"/>
<dbReference type="Gene3D" id="3.30.2350.10">
    <property type="entry name" value="Pseudouridine synthase"/>
    <property type="match status" value="2"/>
</dbReference>
<keyword evidence="3" id="KW-1185">Reference proteome</keyword>
<accession>A0A3P7D3B8</accession>
<dbReference type="Proteomes" id="UP000275846">
    <property type="component" value="Unassembled WGS sequence"/>
</dbReference>